<protein>
    <submittedName>
        <fullName evidence="1">Uncharacterized protein</fullName>
    </submittedName>
</protein>
<reference evidence="1" key="1">
    <citation type="submission" date="2019-04" db="EMBL/GenBank/DDBJ databases">
        <title>Genome assembly of Zosterops borbonicus 15179.</title>
        <authorList>
            <person name="Leroy T."/>
            <person name="Anselmetti Y."/>
            <person name="Tilak M.-K."/>
            <person name="Nabholz B."/>
        </authorList>
    </citation>
    <scope>NUCLEOTIDE SEQUENCE</scope>
    <source>
        <strain evidence="1">HGM_15179</strain>
        <tissue evidence="1">Muscle</tissue>
    </source>
</reference>
<evidence type="ECO:0000313" key="2">
    <source>
        <dbReference type="Proteomes" id="UP000796761"/>
    </source>
</evidence>
<dbReference type="EMBL" id="SWJQ01000931">
    <property type="protein sequence ID" value="TRZ10125.1"/>
    <property type="molecule type" value="Genomic_DNA"/>
</dbReference>
<dbReference type="OrthoDB" id="10412021at2759"/>
<organism evidence="1 2">
    <name type="scientific">Zosterops borbonicus</name>
    <dbReference type="NCBI Taxonomy" id="364589"/>
    <lineage>
        <taxon>Eukaryota</taxon>
        <taxon>Metazoa</taxon>
        <taxon>Chordata</taxon>
        <taxon>Craniata</taxon>
        <taxon>Vertebrata</taxon>
        <taxon>Euteleostomi</taxon>
        <taxon>Archelosauria</taxon>
        <taxon>Archosauria</taxon>
        <taxon>Dinosauria</taxon>
        <taxon>Saurischia</taxon>
        <taxon>Theropoda</taxon>
        <taxon>Coelurosauria</taxon>
        <taxon>Aves</taxon>
        <taxon>Neognathae</taxon>
        <taxon>Neoaves</taxon>
        <taxon>Telluraves</taxon>
        <taxon>Australaves</taxon>
        <taxon>Passeriformes</taxon>
        <taxon>Sylvioidea</taxon>
        <taxon>Zosteropidae</taxon>
        <taxon>Zosterops</taxon>
    </lineage>
</organism>
<dbReference type="GO" id="GO:0007508">
    <property type="term" value="P:larval heart development"/>
    <property type="evidence" value="ECO:0007669"/>
    <property type="project" value="TreeGrafter"/>
</dbReference>
<dbReference type="PANTHER" id="PTHR33395:SF22">
    <property type="entry name" value="REVERSE TRANSCRIPTASE DOMAIN-CONTAINING PROTEIN"/>
    <property type="match status" value="1"/>
</dbReference>
<accession>A0A8K1G1N3</accession>
<dbReference type="AlphaFoldDB" id="A0A8K1G1N3"/>
<name>A0A8K1G1N3_9PASS</name>
<comment type="caution">
    <text evidence="1">The sequence shown here is derived from an EMBL/GenBank/DDBJ whole genome shotgun (WGS) entry which is preliminary data.</text>
</comment>
<keyword evidence="2" id="KW-1185">Reference proteome</keyword>
<sequence>MGRRERYCNAFFASVFNSKTGYVQDKCPPGLVGGDREWNTPPVIQEEAVRDLLSHLDAHSCLWDQMGSILKGMTELVDELSKLLSIIYHQSWLTGEVPEHWRCQCDPIPKKGWKEDLRNSGPVSLTWVPGRVMEQITLSAITGHPQDNQRIRPSQWHVLSDKPGPLL</sequence>
<dbReference type="Proteomes" id="UP000796761">
    <property type="component" value="Unassembled WGS sequence"/>
</dbReference>
<dbReference type="PANTHER" id="PTHR33395">
    <property type="entry name" value="TRANSCRIPTASE, PUTATIVE-RELATED-RELATED"/>
    <property type="match status" value="1"/>
</dbReference>
<gene>
    <name evidence="1" type="ORF">HGM15179_016978</name>
</gene>
<dbReference type="GO" id="GO:0031012">
    <property type="term" value="C:extracellular matrix"/>
    <property type="evidence" value="ECO:0007669"/>
    <property type="project" value="TreeGrafter"/>
</dbReference>
<evidence type="ECO:0000313" key="1">
    <source>
        <dbReference type="EMBL" id="TRZ10125.1"/>
    </source>
</evidence>
<dbReference type="GO" id="GO:0061343">
    <property type="term" value="P:cell adhesion involved in heart morphogenesis"/>
    <property type="evidence" value="ECO:0007669"/>
    <property type="project" value="TreeGrafter"/>
</dbReference>
<proteinExistence type="predicted"/>